<organism evidence="2 3">
    <name type="scientific">Saccharothrix coeruleofusca</name>
    <dbReference type="NCBI Taxonomy" id="33919"/>
    <lineage>
        <taxon>Bacteria</taxon>
        <taxon>Bacillati</taxon>
        <taxon>Actinomycetota</taxon>
        <taxon>Actinomycetes</taxon>
        <taxon>Pseudonocardiales</taxon>
        <taxon>Pseudonocardiaceae</taxon>
        <taxon>Saccharothrix</taxon>
    </lineage>
</organism>
<feature type="domain" description="AB hydrolase-1" evidence="1">
    <location>
        <begin position="19"/>
        <end position="255"/>
    </location>
</feature>
<dbReference type="Gene3D" id="3.40.50.1820">
    <property type="entry name" value="alpha/beta hydrolase"/>
    <property type="match status" value="1"/>
</dbReference>
<dbReference type="InterPro" id="IPR000073">
    <property type="entry name" value="AB_hydrolase_1"/>
</dbReference>
<dbReference type="SUPFAM" id="SSF53474">
    <property type="entry name" value="alpha/beta-Hydrolases"/>
    <property type="match status" value="1"/>
</dbReference>
<comment type="caution">
    <text evidence="2">The sequence shown here is derived from an EMBL/GenBank/DDBJ whole genome shotgun (WGS) entry which is preliminary data.</text>
</comment>
<dbReference type="PANTHER" id="PTHR43798:SF33">
    <property type="entry name" value="HYDROLASE, PUTATIVE (AFU_ORTHOLOGUE AFUA_2G14860)-RELATED"/>
    <property type="match status" value="1"/>
</dbReference>
<accession>A0A918AL09</accession>
<dbReference type="Pfam" id="PF12697">
    <property type="entry name" value="Abhydrolase_6"/>
    <property type="match status" value="1"/>
</dbReference>
<protein>
    <recommendedName>
        <fullName evidence="1">AB hydrolase-1 domain-containing protein</fullName>
    </recommendedName>
</protein>
<proteinExistence type="predicted"/>
<dbReference type="InterPro" id="IPR050266">
    <property type="entry name" value="AB_hydrolase_sf"/>
</dbReference>
<dbReference type="GO" id="GO:0016020">
    <property type="term" value="C:membrane"/>
    <property type="evidence" value="ECO:0007669"/>
    <property type="project" value="TreeGrafter"/>
</dbReference>
<evidence type="ECO:0000313" key="3">
    <source>
        <dbReference type="Proteomes" id="UP000639606"/>
    </source>
</evidence>
<sequence length="266" mass="28265">MTEIHATVVEGPTDVPPAVFVHGVLSWGDDTAYGFGAQRPLAAHRRLLLMDRRGHGGSPDLAGPHSSDYEVDARDVVDLLGDGAHLVGHSYGAVAAMLAAAARPDLVRSLCLIQPGALRPAREHPVIAEVLVRNRAATAAPPPDLTAEDYLRLSTEAVGMAAPEPTPARLRAARATMGERPCWDAEVPLEPLAEAAWPVLVVRGDWSGAPAEYRRLAGEPLMIAAEVIAERTGGELLTVPGYYPQVQQPEAVNAALAALWERADRS</sequence>
<dbReference type="PANTHER" id="PTHR43798">
    <property type="entry name" value="MONOACYLGLYCEROL LIPASE"/>
    <property type="match status" value="1"/>
</dbReference>
<reference evidence="2" key="2">
    <citation type="submission" date="2020-09" db="EMBL/GenBank/DDBJ databases">
        <authorList>
            <person name="Sun Q."/>
            <person name="Ohkuma M."/>
        </authorList>
    </citation>
    <scope>NUCLEOTIDE SEQUENCE</scope>
    <source>
        <strain evidence="2">JCM 3313</strain>
    </source>
</reference>
<keyword evidence="3" id="KW-1185">Reference proteome</keyword>
<dbReference type="InterPro" id="IPR029058">
    <property type="entry name" value="AB_hydrolase_fold"/>
</dbReference>
<dbReference type="AlphaFoldDB" id="A0A918AL09"/>
<reference evidence="2" key="1">
    <citation type="journal article" date="2014" name="Int. J. Syst. Evol. Microbiol.">
        <title>Complete genome sequence of Corynebacterium casei LMG S-19264T (=DSM 44701T), isolated from a smear-ripened cheese.</title>
        <authorList>
            <consortium name="US DOE Joint Genome Institute (JGI-PGF)"/>
            <person name="Walter F."/>
            <person name="Albersmeier A."/>
            <person name="Kalinowski J."/>
            <person name="Ruckert C."/>
        </authorList>
    </citation>
    <scope>NUCLEOTIDE SEQUENCE</scope>
    <source>
        <strain evidence="2">JCM 3313</strain>
    </source>
</reference>
<dbReference type="Proteomes" id="UP000639606">
    <property type="component" value="Unassembled WGS sequence"/>
</dbReference>
<evidence type="ECO:0000259" key="1">
    <source>
        <dbReference type="Pfam" id="PF12697"/>
    </source>
</evidence>
<dbReference type="EMBL" id="BMRG01000003">
    <property type="protein sequence ID" value="GGP50982.1"/>
    <property type="molecule type" value="Genomic_DNA"/>
</dbReference>
<dbReference type="GO" id="GO:0003824">
    <property type="term" value="F:catalytic activity"/>
    <property type="evidence" value="ECO:0007669"/>
    <property type="project" value="UniProtKB-ARBA"/>
</dbReference>
<name>A0A918AL09_9PSEU</name>
<dbReference type="RefSeq" id="WP_189223277.1">
    <property type="nucleotide sequence ID" value="NZ_BMRG01000003.1"/>
</dbReference>
<gene>
    <name evidence="2" type="ORF">GCM10010185_24260</name>
</gene>
<evidence type="ECO:0000313" key="2">
    <source>
        <dbReference type="EMBL" id="GGP50982.1"/>
    </source>
</evidence>